<evidence type="ECO:0000313" key="3">
    <source>
        <dbReference type="Proteomes" id="UP001497525"/>
    </source>
</evidence>
<dbReference type="Proteomes" id="UP001497525">
    <property type="component" value="Unassembled WGS sequence"/>
</dbReference>
<comment type="caution">
    <text evidence="2">The sequence shown here is derived from an EMBL/GenBank/DDBJ whole genome shotgun (WGS) entry which is preliminary data.</text>
</comment>
<reference evidence="2" key="1">
    <citation type="submission" date="2024-06" db="EMBL/GenBank/DDBJ databases">
        <authorList>
            <person name="Liu X."/>
            <person name="Lenzi L."/>
            <person name="Haldenby T S."/>
            <person name="Uol C."/>
        </authorList>
    </citation>
    <scope>NUCLEOTIDE SEQUENCE</scope>
</reference>
<name>A0AAV2T0H2_CALDB</name>
<protein>
    <submittedName>
        <fullName evidence="2">Uncharacterized protein</fullName>
    </submittedName>
</protein>
<keyword evidence="1" id="KW-0732">Signal</keyword>
<evidence type="ECO:0000256" key="1">
    <source>
        <dbReference type="SAM" id="SignalP"/>
    </source>
</evidence>
<organism evidence="2 3">
    <name type="scientific">Calicophoron daubneyi</name>
    <name type="common">Rumen fluke</name>
    <name type="synonym">Paramphistomum daubneyi</name>
    <dbReference type="NCBI Taxonomy" id="300641"/>
    <lineage>
        <taxon>Eukaryota</taxon>
        <taxon>Metazoa</taxon>
        <taxon>Spiralia</taxon>
        <taxon>Lophotrochozoa</taxon>
        <taxon>Platyhelminthes</taxon>
        <taxon>Trematoda</taxon>
        <taxon>Digenea</taxon>
        <taxon>Plagiorchiida</taxon>
        <taxon>Pronocephalata</taxon>
        <taxon>Paramphistomoidea</taxon>
        <taxon>Paramphistomidae</taxon>
        <taxon>Calicophoron</taxon>
    </lineage>
</organism>
<accession>A0AAV2T0H2</accession>
<feature type="chain" id="PRO_5043629315" evidence="1">
    <location>
        <begin position="31"/>
        <end position="156"/>
    </location>
</feature>
<sequence>MSMDPVSGRAHKFLISFVLLTNFILRGVDVHTILTDPQLSPNNVECVPQDMDTDRSTSICDDVHIVEFGPCGSVVKLNKDLVYRKTLRIYFETIFEAADVAESIIKPKPESMYAAVLLRENKFIEWIVLFLKTYTDTQEYTHGIFIAYETNVDGYV</sequence>
<evidence type="ECO:0000313" key="2">
    <source>
        <dbReference type="EMBL" id="CAL5130943.1"/>
    </source>
</evidence>
<feature type="signal peptide" evidence="1">
    <location>
        <begin position="1"/>
        <end position="30"/>
    </location>
</feature>
<dbReference type="EMBL" id="CAXLJL010000078">
    <property type="protein sequence ID" value="CAL5130943.1"/>
    <property type="molecule type" value="Genomic_DNA"/>
</dbReference>
<gene>
    <name evidence="2" type="ORF">CDAUBV1_LOCUS3142</name>
</gene>
<dbReference type="AlphaFoldDB" id="A0AAV2T0H2"/>
<proteinExistence type="predicted"/>